<evidence type="ECO:0000256" key="2">
    <source>
        <dbReference type="SAM" id="SignalP"/>
    </source>
</evidence>
<dbReference type="SMART" id="SM00460">
    <property type="entry name" value="TGc"/>
    <property type="match status" value="1"/>
</dbReference>
<keyword evidence="1" id="KW-0472">Membrane</keyword>
<comment type="caution">
    <text evidence="4">The sequence shown here is derived from an EMBL/GenBank/DDBJ whole genome shotgun (WGS) entry which is preliminary data.</text>
</comment>
<keyword evidence="1" id="KW-1133">Transmembrane helix</keyword>
<keyword evidence="2" id="KW-0732">Signal</keyword>
<dbReference type="Pfam" id="PF01841">
    <property type="entry name" value="Transglut_core"/>
    <property type="match status" value="1"/>
</dbReference>
<name>A0A0G0LQT0_9BACT</name>
<proteinExistence type="predicted"/>
<sequence length="622" mass="70784">MFKRVLFFLIFLFLFSQSQKIAYAINDFSVTTFAEYKVEETGKTQVTNTITIKNSTSQLLAKSYTLNISGGKPKNIKAFEEGKKLSVFQLTDADSTKLRVDFEDTLPGIGKTRTFIITYEEDSLATKTGDVWEVFIPKLANPQSFTTYKVLLSTPKSFGEEAYIAPDAREVKEENDRKIFIFQKEDLTSGISVGFGKYQVFSFTLNYHLENTSNKKTQLEIAIPPDTSTQKMFYESIDPKPVNIYQDSGGNWITVFSFSPRQKKLVKVKGFVQIFSKPRKFIQPTSSTLLENTKSQDVWQTEDPGIYELAKTLKTPEEIYKYVTETLVYDFERVKPEAERYGAKKALANPRNAICTEFTDLFIALARANGIPAREINGYAYSENPKIQPLSFVSDVLHAWPEYWDASRATWIPVDPTWGSTSGVDYFNKLDLRHFAFVIHGKNAFTPYSAGSYKLGDDPQKDVFVSFGELPNKRTSSVTIQASFPKNFFLFSKNVKITISNPGPVAVYDLIPQIIFDDKVVSSNYIPQLPPFANFETSFKIPYGLLAKKAPTLVSINAYRSEIFIPTNKNQSIISQILTLAFLLIIIIIFTYIRLTHIRIFEILLKQKFKLSNVRFLKKNKG</sequence>
<dbReference type="SUPFAM" id="SSF54001">
    <property type="entry name" value="Cysteine proteinases"/>
    <property type="match status" value="1"/>
</dbReference>
<accession>A0A0G0LQT0</accession>
<feature type="domain" description="Transglutaminase-like" evidence="3">
    <location>
        <begin position="347"/>
        <end position="418"/>
    </location>
</feature>
<dbReference type="Proteomes" id="UP000034932">
    <property type="component" value="Unassembled WGS sequence"/>
</dbReference>
<dbReference type="EMBL" id="LBVW01000003">
    <property type="protein sequence ID" value="KKQ94238.1"/>
    <property type="molecule type" value="Genomic_DNA"/>
</dbReference>
<dbReference type="PANTHER" id="PTHR33490:SF6">
    <property type="entry name" value="SLL1049 PROTEIN"/>
    <property type="match status" value="1"/>
</dbReference>
<feature type="transmembrane region" description="Helical" evidence="1">
    <location>
        <begin position="573"/>
        <end position="593"/>
    </location>
</feature>
<evidence type="ECO:0000256" key="1">
    <source>
        <dbReference type="SAM" id="Phobius"/>
    </source>
</evidence>
<evidence type="ECO:0000313" key="4">
    <source>
        <dbReference type="EMBL" id="KKQ94238.1"/>
    </source>
</evidence>
<reference evidence="4 5" key="1">
    <citation type="journal article" date="2015" name="Nature">
        <title>rRNA introns, odd ribosomes, and small enigmatic genomes across a large radiation of phyla.</title>
        <authorList>
            <person name="Brown C.T."/>
            <person name="Hug L.A."/>
            <person name="Thomas B.C."/>
            <person name="Sharon I."/>
            <person name="Castelle C.J."/>
            <person name="Singh A."/>
            <person name="Wilkins M.J."/>
            <person name="Williams K.H."/>
            <person name="Banfield J.F."/>
        </authorList>
    </citation>
    <scope>NUCLEOTIDE SEQUENCE [LARGE SCALE GENOMIC DNA]</scope>
</reference>
<organism evidence="4 5">
    <name type="scientific">Candidatus Woesebacteria bacterium GW2011_GWB1_39_10b</name>
    <dbReference type="NCBI Taxonomy" id="1618573"/>
    <lineage>
        <taxon>Bacteria</taxon>
        <taxon>Candidatus Woeseibacteriota</taxon>
    </lineage>
</organism>
<dbReference type="Gene3D" id="3.10.620.30">
    <property type="match status" value="1"/>
</dbReference>
<dbReference type="STRING" id="1618573.UT19_C0003G0043"/>
<dbReference type="InterPro" id="IPR038765">
    <property type="entry name" value="Papain-like_cys_pep_sf"/>
</dbReference>
<gene>
    <name evidence="4" type="ORF">UT19_C0003G0043</name>
</gene>
<dbReference type="AlphaFoldDB" id="A0A0G0LQT0"/>
<evidence type="ECO:0000259" key="3">
    <source>
        <dbReference type="SMART" id="SM00460"/>
    </source>
</evidence>
<dbReference type="PANTHER" id="PTHR33490">
    <property type="entry name" value="BLR5614 PROTEIN-RELATED"/>
    <property type="match status" value="1"/>
</dbReference>
<feature type="signal peptide" evidence="2">
    <location>
        <begin position="1"/>
        <end position="24"/>
    </location>
</feature>
<feature type="chain" id="PRO_5002533354" description="Transglutaminase-like domain-containing protein" evidence="2">
    <location>
        <begin position="25"/>
        <end position="622"/>
    </location>
</feature>
<dbReference type="InterPro" id="IPR002931">
    <property type="entry name" value="Transglutaminase-like"/>
</dbReference>
<protein>
    <recommendedName>
        <fullName evidence="3">Transglutaminase-like domain-containing protein</fullName>
    </recommendedName>
</protein>
<evidence type="ECO:0000313" key="5">
    <source>
        <dbReference type="Proteomes" id="UP000034932"/>
    </source>
</evidence>
<keyword evidence="1" id="KW-0812">Transmembrane</keyword>